<keyword evidence="2" id="KW-1185">Reference proteome</keyword>
<sequence length="384" mass="42229">MLRPRIFLASLLASLAFVNGGVALPNFVEQRKQTGGGDNTQPVGTNPISKFETKYLGQQNANNSCSHRDLGFTGQLQGKWYAIFGDTLWCSPGVADPSKDPEGFHGLVRDSVSLMTDDLLVVQDMHLNADSPVRHQLQFVPFNADWDEKNTFGFGGTSLVETADGAGAVYYLVNEDDNTLRGAGVGKVELVNGEPTVTQRFGSNGYWWPAPSTPRYGDVATFRDPRSDYIYIWGGAPTSITDFTNAQYVYLARVNAADAYDLSKYSYWWGQDAGWKTGQPHTEFGPTTATVWWTGQGQFVWSDFYDCYIFVHLSPGGGDVLLRTATSIEGPWTPDVKVYTATPIDGGLTYAGVAHPYLDTTGKTLTISYTNNNHIEVIRVTFSK</sequence>
<evidence type="ECO:0000313" key="1">
    <source>
        <dbReference type="EMBL" id="KAI6081648.1"/>
    </source>
</evidence>
<protein>
    <submittedName>
        <fullName evidence="1">Uncharacterized protein</fullName>
    </submittedName>
</protein>
<reference evidence="1 2" key="1">
    <citation type="journal article" date="2022" name="New Phytol.">
        <title>Ecological generalism drives hyperdiversity of secondary metabolite gene clusters in xylarialean endophytes.</title>
        <authorList>
            <person name="Franco M.E.E."/>
            <person name="Wisecaver J.H."/>
            <person name="Arnold A.E."/>
            <person name="Ju Y.M."/>
            <person name="Slot J.C."/>
            <person name="Ahrendt S."/>
            <person name="Moore L.P."/>
            <person name="Eastman K.E."/>
            <person name="Scott K."/>
            <person name="Konkel Z."/>
            <person name="Mondo S.J."/>
            <person name="Kuo A."/>
            <person name="Hayes R.D."/>
            <person name="Haridas S."/>
            <person name="Andreopoulos B."/>
            <person name="Riley R."/>
            <person name="LaButti K."/>
            <person name="Pangilinan J."/>
            <person name="Lipzen A."/>
            <person name="Amirebrahimi M."/>
            <person name="Yan J."/>
            <person name="Adam C."/>
            <person name="Keymanesh K."/>
            <person name="Ng V."/>
            <person name="Louie K."/>
            <person name="Northen T."/>
            <person name="Drula E."/>
            <person name="Henrissat B."/>
            <person name="Hsieh H.M."/>
            <person name="Youens-Clark K."/>
            <person name="Lutzoni F."/>
            <person name="Miadlikowska J."/>
            <person name="Eastwood D.C."/>
            <person name="Hamelin R.C."/>
            <person name="Grigoriev I.V."/>
            <person name="U'Ren J.M."/>
        </authorList>
    </citation>
    <scope>NUCLEOTIDE SEQUENCE [LARGE SCALE GENOMIC DNA]</scope>
    <source>
        <strain evidence="1 2">ER1909</strain>
    </source>
</reference>
<dbReference type="EMBL" id="MU394389">
    <property type="protein sequence ID" value="KAI6081648.1"/>
    <property type="molecule type" value="Genomic_DNA"/>
</dbReference>
<name>A0ACC0CML8_9PEZI</name>
<gene>
    <name evidence="1" type="ORF">F4821DRAFT_264673</name>
</gene>
<proteinExistence type="predicted"/>
<evidence type="ECO:0000313" key="2">
    <source>
        <dbReference type="Proteomes" id="UP001497680"/>
    </source>
</evidence>
<accession>A0ACC0CML8</accession>
<organism evidence="1 2">
    <name type="scientific">Hypoxylon rubiginosum</name>
    <dbReference type="NCBI Taxonomy" id="110542"/>
    <lineage>
        <taxon>Eukaryota</taxon>
        <taxon>Fungi</taxon>
        <taxon>Dikarya</taxon>
        <taxon>Ascomycota</taxon>
        <taxon>Pezizomycotina</taxon>
        <taxon>Sordariomycetes</taxon>
        <taxon>Xylariomycetidae</taxon>
        <taxon>Xylariales</taxon>
        <taxon>Hypoxylaceae</taxon>
        <taxon>Hypoxylon</taxon>
    </lineage>
</organism>
<dbReference type="Proteomes" id="UP001497680">
    <property type="component" value="Unassembled WGS sequence"/>
</dbReference>
<comment type="caution">
    <text evidence="1">The sequence shown here is derived from an EMBL/GenBank/DDBJ whole genome shotgun (WGS) entry which is preliminary data.</text>
</comment>